<organism evidence="2 3">
    <name type="scientific">Henriciella mobilis</name>
    <dbReference type="NCBI Taxonomy" id="2305467"/>
    <lineage>
        <taxon>Bacteria</taxon>
        <taxon>Pseudomonadati</taxon>
        <taxon>Pseudomonadota</taxon>
        <taxon>Alphaproteobacteria</taxon>
        <taxon>Hyphomonadales</taxon>
        <taxon>Hyphomonadaceae</taxon>
        <taxon>Henriciella</taxon>
    </lineage>
</organism>
<gene>
    <name evidence="2" type="ORF">D1223_01985</name>
</gene>
<dbReference type="Proteomes" id="UP000266385">
    <property type="component" value="Unassembled WGS sequence"/>
</dbReference>
<sequence length="150" mass="17454">MTMHLAQMNVGRLLAPTDDPRVKPFMDALDLINGIGKRMPGFVWMLDGLNDPGYDPDTPAYPEDPLLVPNLTVWEDAECLERFVWGTVHRKFWERRHEWFEVLDEMYLVMWWVPEGHRPTLEEAKAKLAKLRADGDSDEAFGWDWLKAAV</sequence>
<dbReference type="SUPFAM" id="SSF54909">
    <property type="entry name" value="Dimeric alpha+beta barrel"/>
    <property type="match status" value="1"/>
</dbReference>
<evidence type="ECO:0000313" key="3">
    <source>
        <dbReference type="Proteomes" id="UP000266385"/>
    </source>
</evidence>
<comment type="caution">
    <text evidence="2">The sequence shown here is derived from an EMBL/GenBank/DDBJ whole genome shotgun (WGS) entry which is preliminary data.</text>
</comment>
<feature type="domain" description="DUF3291" evidence="1">
    <location>
        <begin position="5"/>
        <end position="143"/>
    </location>
</feature>
<evidence type="ECO:0000259" key="1">
    <source>
        <dbReference type="Pfam" id="PF11695"/>
    </source>
</evidence>
<dbReference type="Pfam" id="PF11695">
    <property type="entry name" value="DUF3291"/>
    <property type="match status" value="1"/>
</dbReference>
<protein>
    <submittedName>
        <fullName evidence="2">DUF3291 domain-containing protein</fullName>
    </submittedName>
</protein>
<evidence type="ECO:0000313" key="2">
    <source>
        <dbReference type="EMBL" id="RIJ32646.1"/>
    </source>
</evidence>
<keyword evidence="3" id="KW-1185">Reference proteome</keyword>
<dbReference type="RefSeq" id="WP_119374727.1">
    <property type="nucleotide sequence ID" value="NZ_QWFX01000005.1"/>
</dbReference>
<name>A0A399RLT7_9PROT</name>
<reference evidence="2 3" key="1">
    <citation type="submission" date="2018-08" db="EMBL/GenBank/DDBJ databases">
        <title>Henriciella mobilis sp. nov., isolated from seawater.</title>
        <authorList>
            <person name="Cheng H."/>
            <person name="Wu Y.-H."/>
            <person name="Xu X.-W."/>
            <person name="Guo L.-L."/>
        </authorList>
    </citation>
    <scope>NUCLEOTIDE SEQUENCE [LARGE SCALE GENOMIC DNA]</scope>
    <source>
        <strain evidence="2 3">JN25</strain>
    </source>
</reference>
<dbReference type="InterPro" id="IPR011008">
    <property type="entry name" value="Dimeric_a/b-barrel"/>
</dbReference>
<dbReference type="InterPro" id="IPR021708">
    <property type="entry name" value="DUF3291"/>
</dbReference>
<dbReference type="AlphaFoldDB" id="A0A399RLT7"/>
<dbReference type="OrthoDB" id="2376237at2"/>
<accession>A0A399RLT7</accession>
<dbReference type="EMBL" id="QWFX01000005">
    <property type="protein sequence ID" value="RIJ32646.1"/>
    <property type="molecule type" value="Genomic_DNA"/>
</dbReference>
<proteinExistence type="predicted"/>